<dbReference type="InterPro" id="IPR050327">
    <property type="entry name" value="Proton-linked_MCT"/>
</dbReference>
<feature type="transmembrane region" description="Helical" evidence="4">
    <location>
        <begin position="281"/>
        <end position="299"/>
    </location>
</feature>
<keyword evidence="4" id="KW-0472">Membrane</keyword>
<feature type="transmembrane region" description="Helical" evidence="4">
    <location>
        <begin position="180"/>
        <end position="204"/>
    </location>
</feature>
<feature type="transmembrane region" description="Helical" evidence="4">
    <location>
        <begin position="238"/>
        <end position="260"/>
    </location>
</feature>
<keyword evidence="4" id="KW-1133">Transmembrane helix</keyword>
<gene>
    <name evidence="6" type="ORF">AAFC00_003513</name>
</gene>
<feature type="compositionally biased region" description="Basic and acidic residues" evidence="3">
    <location>
        <begin position="40"/>
        <end position="55"/>
    </location>
</feature>
<comment type="similarity">
    <text evidence="2">Belongs to the major facilitator superfamily. Monocarboxylate porter (TC 2.A.1.13) family.</text>
</comment>
<feature type="transmembrane region" description="Helical" evidence="4">
    <location>
        <begin position="319"/>
        <end position="338"/>
    </location>
</feature>
<dbReference type="Gene3D" id="1.20.1250.20">
    <property type="entry name" value="MFS general substrate transporter like domains"/>
    <property type="match status" value="2"/>
</dbReference>
<accession>A0ABR3PEF1</accession>
<dbReference type="PANTHER" id="PTHR11360:SF177">
    <property type="entry name" value="RIBOFLAVIN TRANSPORTER MCH5"/>
    <property type="match status" value="1"/>
</dbReference>
<evidence type="ECO:0000256" key="4">
    <source>
        <dbReference type="SAM" id="Phobius"/>
    </source>
</evidence>
<organism evidence="6 7">
    <name type="scientific">Neodothiora populina</name>
    <dbReference type="NCBI Taxonomy" id="2781224"/>
    <lineage>
        <taxon>Eukaryota</taxon>
        <taxon>Fungi</taxon>
        <taxon>Dikarya</taxon>
        <taxon>Ascomycota</taxon>
        <taxon>Pezizomycotina</taxon>
        <taxon>Dothideomycetes</taxon>
        <taxon>Dothideomycetidae</taxon>
        <taxon>Dothideales</taxon>
        <taxon>Dothioraceae</taxon>
        <taxon>Neodothiora</taxon>
    </lineage>
</organism>
<dbReference type="GeneID" id="95977214"/>
<proteinExistence type="inferred from homology"/>
<feature type="transmembrane region" description="Helical" evidence="4">
    <location>
        <begin position="151"/>
        <end position="174"/>
    </location>
</feature>
<keyword evidence="4" id="KW-0812">Transmembrane</keyword>
<keyword evidence="7" id="KW-1185">Reference proteome</keyword>
<dbReference type="PROSITE" id="PS50850">
    <property type="entry name" value="MFS"/>
    <property type="match status" value="1"/>
</dbReference>
<comment type="caution">
    <text evidence="6">The sequence shown here is derived from an EMBL/GenBank/DDBJ whole genome shotgun (WGS) entry which is preliminary data.</text>
</comment>
<dbReference type="Proteomes" id="UP001562354">
    <property type="component" value="Unassembled WGS sequence"/>
</dbReference>
<feature type="region of interest" description="Disordered" evidence="3">
    <location>
        <begin position="1"/>
        <end position="70"/>
    </location>
</feature>
<dbReference type="CDD" id="cd17352">
    <property type="entry name" value="MFS_MCT_SLC16"/>
    <property type="match status" value="1"/>
</dbReference>
<feature type="transmembrane region" description="Helical" evidence="4">
    <location>
        <begin position="122"/>
        <end position="144"/>
    </location>
</feature>
<feature type="compositionally biased region" description="Polar residues" evidence="3">
    <location>
        <begin position="19"/>
        <end position="36"/>
    </location>
</feature>
<feature type="transmembrane region" description="Helical" evidence="4">
    <location>
        <begin position="211"/>
        <end position="232"/>
    </location>
</feature>
<sequence>MNPSPNGSMPGPDYISLSRPISNNISSLNPPATPSSVFPRHHDSSDEKADVRGDIKSSSTTHDVNPSDEDGITYPEGGWQAWGVVFGSFCAMLASLGTMNTIGVFQAYIASHQLAHYEESEIAWIFSVYSFLSFFGGVQIGPYFDLKGPRLLIFAGSICMIASMLILGSCTAYWHFMLNFGILGGMGTSLLFTPAISSLGHFFLEGRGNATGIAAAGGSLGGVVFPLMLQKLLPEVGWGWSCRILGFLYLGLLIPANLLVRSRLPPKPGGSVLPDFKIFRDSAFAWTTAGVFFAEWGLFLPISYLTSYSLSSGAMDQRFAYNLIAIFNAGSCLGRWAPGFLADKFGRFNTMIMAIIICCVSTLAFWLPATVLSEAGGHGSHRSILALTVTFSVLFGFASGSNISLTPVCVGQLCDTEEYGRYYATCYTLVSFGTLTGLPIGGAVLAACDGSYWGLVLFTGLCYLISFFAFSIVRLSKVGWKLTRVY</sequence>
<dbReference type="InterPro" id="IPR011701">
    <property type="entry name" value="MFS"/>
</dbReference>
<dbReference type="EMBL" id="JBFMKM010000008">
    <property type="protein sequence ID" value="KAL1304530.1"/>
    <property type="molecule type" value="Genomic_DNA"/>
</dbReference>
<protein>
    <recommendedName>
        <fullName evidence="5">Major facilitator superfamily (MFS) profile domain-containing protein</fullName>
    </recommendedName>
</protein>
<feature type="transmembrane region" description="Helical" evidence="4">
    <location>
        <begin position="422"/>
        <end position="446"/>
    </location>
</feature>
<feature type="transmembrane region" description="Helical" evidence="4">
    <location>
        <begin position="452"/>
        <end position="473"/>
    </location>
</feature>
<reference evidence="6 7" key="1">
    <citation type="submission" date="2024-07" db="EMBL/GenBank/DDBJ databases">
        <title>Draft sequence of the Neodothiora populina.</title>
        <authorList>
            <person name="Drown D.D."/>
            <person name="Schuette U.S."/>
            <person name="Buechlein A.B."/>
            <person name="Rusch D.R."/>
            <person name="Winton L.W."/>
            <person name="Adams G.A."/>
        </authorList>
    </citation>
    <scope>NUCLEOTIDE SEQUENCE [LARGE SCALE GENOMIC DNA]</scope>
    <source>
        <strain evidence="6 7">CPC 39397</strain>
    </source>
</reference>
<dbReference type="Pfam" id="PF07690">
    <property type="entry name" value="MFS_1"/>
    <property type="match status" value="1"/>
</dbReference>
<feature type="transmembrane region" description="Helical" evidence="4">
    <location>
        <begin position="84"/>
        <end position="110"/>
    </location>
</feature>
<feature type="transmembrane region" description="Helical" evidence="4">
    <location>
        <begin position="350"/>
        <end position="372"/>
    </location>
</feature>
<name>A0ABR3PEF1_9PEZI</name>
<dbReference type="SUPFAM" id="SSF103473">
    <property type="entry name" value="MFS general substrate transporter"/>
    <property type="match status" value="1"/>
</dbReference>
<evidence type="ECO:0000313" key="7">
    <source>
        <dbReference type="Proteomes" id="UP001562354"/>
    </source>
</evidence>
<evidence type="ECO:0000256" key="2">
    <source>
        <dbReference type="ARBA" id="ARBA00006727"/>
    </source>
</evidence>
<feature type="transmembrane region" description="Helical" evidence="4">
    <location>
        <begin position="384"/>
        <end position="410"/>
    </location>
</feature>
<dbReference type="InterPro" id="IPR020846">
    <property type="entry name" value="MFS_dom"/>
</dbReference>
<feature type="domain" description="Major facilitator superfamily (MFS) profile" evidence="5">
    <location>
        <begin position="283"/>
        <end position="486"/>
    </location>
</feature>
<dbReference type="InterPro" id="IPR036259">
    <property type="entry name" value="MFS_trans_sf"/>
</dbReference>
<evidence type="ECO:0000313" key="6">
    <source>
        <dbReference type="EMBL" id="KAL1304530.1"/>
    </source>
</evidence>
<dbReference type="PANTHER" id="PTHR11360">
    <property type="entry name" value="MONOCARBOXYLATE TRANSPORTER"/>
    <property type="match status" value="1"/>
</dbReference>
<evidence type="ECO:0000256" key="3">
    <source>
        <dbReference type="SAM" id="MobiDB-lite"/>
    </source>
</evidence>
<comment type="subcellular location">
    <subcellularLocation>
        <location evidence="1">Membrane</location>
        <topology evidence="1">Multi-pass membrane protein</topology>
    </subcellularLocation>
</comment>
<dbReference type="RefSeq" id="XP_069200805.1">
    <property type="nucleotide sequence ID" value="XM_069342992.1"/>
</dbReference>
<evidence type="ECO:0000259" key="5">
    <source>
        <dbReference type="PROSITE" id="PS50850"/>
    </source>
</evidence>
<evidence type="ECO:0000256" key="1">
    <source>
        <dbReference type="ARBA" id="ARBA00004141"/>
    </source>
</evidence>